<dbReference type="Proteomes" id="UP000252519">
    <property type="component" value="Unassembled WGS sequence"/>
</dbReference>
<dbReference type="GO" id="GO:0051015">
    <property type="term" value="F:actin filament binding"/>
    <property type="evidence" value="ECO:0007669"/>
    <property type="project" value="TreeGrafter"/>
</dbReference>
<dbReference type="PROSITE" id="PS51456">
    <property type="entry name" value="MYOSIN_MOTOR"/>
    <property type="match status" value="1"/>
</dbReference>
<dbReference type="PANTHER" id="PTHR13140:SF729">
    <property type="entry name" value="UNCONVENTIONAL MYOSIN-IE"/>
    <property type="match status" value="1"/>
</dbReference>
<dbReference type="Pfam" id="PF00063">
    <property type="entry name" value="Myosin_head"/>
    <property type="match status" value="1"/>
</dbReference>
<keyword evidence="4" id="KW-0505">Motor protein</keyword>
<dbReference type="PANTHER" id="PTHR13140">
    <property type="entry name" value="MYOSIN"/>
    <property type="match status" value="1"/>
</dbReference>
<dbReference type="GO" id="GO:0007015">
    <property type="term" value="P:actin filament organization"/>
    <property type="evidence" value="ECO:0007669"/>
    <property type="project" value="TreeGrafter"/>
</dbReference>
<evidence type="ECO:0000313" key="6">
    <source>
        <dbReference type="EMBL" id="RCN26970.1"/>
    </source>
</evidence>
<dbReference type="GO" id="GO:0005902">
    <property type="term" value="C:microvillus"/>
    <property type="evidence" value="ECO:0007669"/>
    <property type="project" value="TreeGrafter"/>
</dbReference>
<dbReference type="InterPro" id="IPR001609">
    <property type="entry name" value="Myosin_head_motor_dom-like"/>
</dbReference>
<dbReference type="STRING" id="29170.A0A368F7R9"/>
<gene>
    <name evidence="6" type="ORF">ANCCAN_27302</name>
</gene>
<proteinExistence type="inferred from homology"/>
<dbReference type="GO" id="GO:0005737">
    <property type="term" value="C:cytoplasm"/>
    <property type="evidence" value="ECO:0007669"/>
    <property type="project" value="TreeGrafter"/>
</dbReference>
<evidence type="ECO:0000256" key="4">
    <source>
        <dbReference type="PROSITE-ProRule" id="PRU00782"/>
    </source>
</evidence>
<evidence type="ECO:0000256" key="2">
    <source>
        <dbReference type="ARBA" id="ARBA00022840"/>
    </source>
</evidence>
<dbReference type="GO" id="GO:0005886">
    <property type="term" value="C:plasma membrane"/>
    <property type="evidence" value="ECO:0007669"/>
    <property type="project" value="TreeGrafter"/>
</dbReference>
<keyword evidence="4" id="KW-0518">Myosin</keyword>
<organism evidence="6 7">
    <name type="scientific">Ancylostoma caninum</name>
    <name type="common">Dog hookworm</name>
    <dbReference type="NCBI Taxonomy" id="29170"/>
    <lineage>
        <taxon>Eukaryota</taxon>
        <taxon>Metazoa</taxon>
        <taxon>Ecdysozoa</taxon>
        <taxon>Nematoda</taxon>
        <taxon>Chromadorea</taxon>
        <taxon>Rhabditida</taxon>
        <taxon>Rhabditina</taxon>
        <taxon>Rhabditomorpha</taxon>
        <taxon>Strongyloidea</taxon>
        <taxon>Ancylostomatidae</taxon>
        <taxon>Ancylostomatinae</taxon>
        <taxon>Ancylostoma</taxon>
    </lineage>
</organism>
<dbReference type="AlphaFoldDB" id="A0A368F7R9"/>
<dbReference type="Gene3D" id="1.20.120.720">
    <property type="entry name" value="Myosin VI head, motor domain, U50 subdomain"/>
    <property type="match status" value="1"/>
</dbReference>
<protein>
    <recommendedName>
        <fullName evidence="5">Myosin motor domain-containing protein</fullName>
    </recommendedName>
</protein>
<dbReference type="OrthoDB" id="6108017at2759"/>
<keyword evidence="1" id="KW-0547">Nucleotide-binding</keyword>
<evidence type="ECO:0000256" key="1">
    <source>
        <dbReference type="ARBA" id="ARBA00022741"/>
    </source>
</evidence>
<dbReference type="GO" id="GO:0016459">
    <property type="term" value="C:myosin complex"/>
    <property type="evidence" value="ECO:0007669"/>
    <property type="project" value="UniProtKB-KW"/>
</dbReference>
<comment type="caution">
    <text evidence="4">Lacks conserved residue(s) required for the propagation of feature annotation.</text>
</comment>
<keyword evidence="7" id="KW-1185">Reference proteome</keyword>
<dbReference type="SUPFAM" id="SSF52540">
    <property type="entry name" value="P-loop containing nucleoside triphosphate hydrolases"/>
    <property type="match status" value="1"/>
</dbReference>
<dbReference type="InterPro" id="IPR027417">
    <property type="entry name" value="P-loop_NTPase"/>
</dbReference>
<comment type="similarity">
    <text evidence="4">Belongs to the TRAFAC class myosin-kinesin ATPase superfamily. Myosin family.</text>
</comment>
<dbReference type="GO" id="GO:0006897">
    <property type="term" value="P:endocytosis"/>
    <property type="evidence" value="ECO:0007669"/>
    <property type="project" value="TreeGrafter"/>
</dbReference>
<dbReference type="EMBL" id="JOJR01005422">
    <property type="protein sequence ID" value="RCN26970.1"/>
    <property type="molecule type" value="Genomic_DNA"/>
</dbReference>
<feature type="domain" description="Myosin motor" evidence="5">
    <location>
        <begin position="1"/>
        <end position="85"/>
    </location>
</feature>
<sequence>MVNEATLGIGTLDYYNYLNHSGVYKAPDTDDAKEFQNTLHAMSVVGINEETQLEILKLVSAVLHIGNITFMEENNFAAVDNTDSE</sequence>
<evidence type="ECO:0000313" key="7">
    <source>
        <dbReference type="Proteomes" id="UP000252519"/>
    </source>
</evidence>
<dbReference type="GO" id="GO:0005524">
    <property type="term" value="F:ATP binding"/>
    <property type="evidence" value="ECO:0007669"/>
    <property type="project" value="UniProtKB-KW"/>
</dbReference>
<name>A0A368F7R9_ANCCA</name>
<evidence type="ECO:0000256" key="3">
    <source>
        <dbReference type="ARBA" id="ARBA00023203"/>
    </source>
</evidence>
<keyword evidence="3 4" id="KW-0009">Actin-binding</keyword>
<reference evidence="6 7" key="1">
    <citation type="submission" date="2014-10" db="EMBL/GenBank/DDBJ databases">
        <title>Draft genome of the hookworm Ancylostoma caninum.</title>
        <authorList>
            <person name="Mitreva M."/>
        </authorList>
    </citation>
    <scope>NUCLEOTIDE SEQUENCE [LARGE SCALE GENOMIC DNA]</scope>
    <source>
        <strain evidence="6 7">Baltimore</strain>
    </source>
</reference>
<dbReference type="Gene3D" id="1.10.10.820">
    <property type="match status" value="1"/>
</dbReference>
<comment type="caution">
    <text evidence="6">The sequence shown here is derived from an EMBL/GenBank/DDBJ whole genome shotgun (WGS) entry which is preliminary data.</text>
</comment>
<keyword evidence="2" id="KW-0067">ATP-binding</keyword>
<evidence type="ECO:0000259" key="5">
    <source>
        <dbReference type="PROSITE" id="PS51456"/>
    </source>
</evidence>
<accession>A0A368F7R9</accession>
<dbReference type="GO" id="GO:0000146">
    <property type="term" value="F:microfilament motor activity"/>
    <property type="evidence" value="ECO:0007669"/>
    <property type="project" value="TreeGrafter"/>
</dbReference>